<feature type="compositionally biased region" description="Polar residues" evidence="1">
    <location>
        <begin position="1"/>
        <end position="15"/>
    </location>
</feature>
<dbReference type="AlphaFoldDB" id="A0A2T2Z8B9"/>
<dbReference type="EMBL" id="PYHS01000004">
    <property type="protein sequence ID" value="PSR63997.1"/>
    <property type="molecule type" value="Genomic_DNA"/>
</dbReference>
<feature type="region of interest" description="Disordered" evidence="1">
    <location>
        <begin position="1"/>
        <end position="88"/>
    </location>
</feature>
<reference evidence="2 3" key="1">
    <citation type="submission" date="2018-02" db="EMBL/GenBank/DDBJ databases">
        <title>8 Nocardia nova and 1 Nocardia cyriacigeorgica strain used for evolution to TMP-SMX.</title>
        <authorList>
            <person name="Mehta H."/>
            <person name="Weng J."/>
            <person name="Shamoo Y."/>
        </authorList>
    </citation>
    <scope>NUCLEOTIDE SEQUENCE [LARGE SCALE GENOMIC DNA]</scope>
    <source>
        <strain evidence="2 3">ATCC 33727</strain>
    </source>
</reference>
<gene>
    <name evidence="2" type="ORF">C8259_09110</name>
</gene>
<feature type="compositionally biased region" description="Low complexity" evidence="1">
    <location>
        <begin position="50"/>
        <end position="81"/>
    </location>
</feature>
<sequence length="88" mass="9123">MIATWTDENGVTHTGSADGRAYKRHKAEQAKAAAHPSEPVGTVESGLIRAIPEPLTEAAEPASEAAPAVEPTAVAEPAAGVEPRKRSR</sequence>
<evidence type="ECO:0000256" key="1">
    <source>
        <dbReference type="SAM" id="MobiDB-lite"/>
    </source>
</evidence>
<comment type="caution">
    <text evidence="2">The sequence shown here is derived from an EMBL/GenBank/DDBJ whole genome shotgun (WGS) entry which is preliminary data.</text>
</comment>
<dbReference type="RefSeq" id="WP_063030235.1">
    <property type="nucleotide sequence ID" value="NZ_PYHS01000004.1"/>
</dbReference>
<name>A0A2T2Z8B9_9NOCA</name>
<protein>
    <submittedName>
        <fullName evidence="2">Uncharacterized protein</fullName>
    </submittedName>
</protein>
<organism evidence="2 3">
    <name type="scientific">Nocardia nova</name>
    <dbReference type="NCBI Taxonomy" id="37330"/>
    <lineage>
        <taxon>Bacteria</taxon>
        <taxon>Bacillati</taxon>
        <taxon>Actinomycetota</taxon>
        <taxon>Actinomycetes</taxon>
        <taxon>Mycobacteriales</taxon>
        <taxon>Nocardiaceae</taxon>
        <taxon>Nocardia</taxon>
    </lineage>
</organism>
<accession>A0A2T2Z8B9</accession>
<evidence type="ECO:0000313" key="3">
    <source>
        <dbReference type="Proteomes" id="UP000241647"/>
    </source>
</evidence>
<dbReference type="Proteomes" id="UP000241647">
    <property type="component" value="Unassembled WGS sequence"/>
</dbReference>
<proteinExistence type="predicted"/>
<evidence type="ECO:0000313" key="2">
    <source>
        <dbReference type="EMBL" id="PSR63997.1"/>
    </source>
</evidence>